<dbReference type="InterPro" id="IPR004875">
    <property type="entry name" value="DDE_SF_endonuclease_dom"/>
</dbReference>
<dbReference type="GO" id="GO:0003677">
    <property type="term" value="F:DNA binding"/>
    <property type="evidence" value="ECO:0007669"/>
    <property type="project" value="TreeGrafter"/>
</dbReference>
<accession>A0A6A6GS45</accession>
<protein>
    <submittedName>
        <fullName evidence="2">DDE-domain-containing protein</fullName>
    </submittedName>
</protein>
<organism evidence="2 3">
    <name type="scientific">Viridothelium virens</name>
    <name type="common">Speckled blister lichen</name>
    <name type="synonym">Trypethelium virens</name>
    <dbReference type="NCBI Taxonomy" id="1048519"/>
    <lineage>
        <taxon>Eukaryota</taxon>
        <taxon>Fungi</taxon>
        <taxon>Dikarya</taxon>
        <taxon>Ascomycota</taxon>
        <taxon>Pezizomycotina</taxon>
        <taxon>Dothideomycetes</taxon>
        <taxon>Dothideomycetes incertae sedis</taxon>
        <taxon>Trypetheliales</taxon>
        <taxon>Trypetheliaceae</taxon>
        <taxon>Viridothelium</taxon>
    </lineage>
</organism>
<dbReference type="Proteomes" id="UP000800092">
    <property type="component" value="Unassembled WGS sequence"/>
</dbReference>
<dbReference type="EMBL" id="ML992405">
    <property type="protein sequence ID" value="KAF2228330.1"/>
    <property type="molecule type" value="Genomic_DNA"/>
</dbReference>
<dbReference type="GO" id="GO:0005634">
    <property type="term" value="C:nucleus"/>
    <property type="evidence" value="ECO:0007669"/>
    <property type="project" value="TreeGrafter"/>
</dbReference>
<dbReference type="InterPro" id="IPR050863">
    <property type="entry name" value="CenT-Element_Derived"/>
</dbReference>
<sequence length="204" mass="22804">MKRVFSKKAYKCGLLKGAGVNGARTWVTVLASVSILQDFDAEKHDCAFASSPLGWTNNEIGFRWLTEVFNKRTKITAQKGRDIRLLIIDGHSSHVDKAFLEYCDAHQILVAVFPPHSTHQLQPLNVSLFSPLATYYSQNLNNWLAKFQALPAFKKAFSPSNIKSAWRKTGLRPFDPSIILKQLSTQLEELNNNASSSALSTHLS</sequence>
<proteinExistence type="predicted"/>
<evidence type="ECO:0000313" key="3">
    <source>
        <dbReference type="Proteomes" id="UP000800092"/>
    </source>
</evidence>
<feature type="domain" description="DDE-1" evidence="1">
    <location>
        <begin position="40"/>
        <end position="146"/>
    </location>
</feature>
<dbReference type="OrthoDB" id="3795915at2759"/>
<evidence type="ECO:0000313" key="2">
    <source>
        <dbReference type="EMBL" id="KAF2228330.1"/>
    </source>
</evidence>
<evidence type="ECO:0000259" key="1">
    <source>
        <dbReference type="Pfam" id="PF03184"/>
    </source>
</evidence>
<name>A0A6A6GS45_VIRVR</name>
<reference evidence="2" key="1">
    <citation type="journal article" date="2020" name="Stud. Mycol.">
        <title>101 Dothideomycetes genomes: a test case for predicting lifestyles and emergence of pathogens.</title>
        <authorList>
            <person name="Haridas S."/>
            <person name="Albert R."/>
            <person name="Binder M."/>
            <person name="Bloem J."/>
            <person name="Labutti K."/>
            <person name="Salamov A."/>
            <person name="Andreopoulos B."/>
            <person name="Baker S."/>
            <person name="Barry K."/>
            <person name="Bills G."/>
            <person name="Bluhm B."/>
            <person name="Cannon C."/>
            <person name="Castanera R."/>
            <person name="Culley D."/>
            <person name="Daum C."/>
            <person name="Ezra D."/>
            <person name="Gonzalez J."/>
            <person name="Henrissat B."/>
            <person name="Kuo A."/>
            <person name="Liang C."/>
            <person name="Lipzen A."/>
            <person name="Lutzoni F."/>
            <person name="Magnuson J."/>
            <person name="Mondo S."/>
            <person name="Nolan M."/>
            <person name="Ohm R."/>
            <person name="Pangilinan J."/>
            <person name="Park H.-J."/>
            <person name="Ramirez L."/>
            <person name="Alfaro M."/>
            <person name="Sun H."/>
            <person name="Tritt A."/>
            <person name="Yoshinaga Y."/>
            <person name="Zwiers L.-H."/>
            <person name="Turgeon B."/>
            <person name="Goodwin S."/>
            <person name="Spatafora J."/>
            <person name="Crous P."/>
            <person name="Grigoriev I."/>
        </authorList>
    </citation>
    <scope>NUCLEOTIDE SEQUENCE</scope>
    <source>
        <strain evidence="2">Tuck. ex Michener</strain>
    </source>
</reference>
<dbReference type="PANTHER" id="PTHR19303">
    <property type="entry name" value="TRANSPOSON"/>
    <property type="match status" value="1"/>
</dbReference>
<dbReference type="PANTHER" id="PTHR19303:SF74">
    <property type="entry name" value="POGO TRANSPOSABLE ELEMENT WITH KRAB DOMAIN"/>
    <property type="match status" value="1"/>
</dbReference>
<dbReference type="AlphaFoldDB" id="A0A6A6GS45"/>
<keyword evidence="3" id="KW-1185">Reference proteome</keyword>
<gene>
    <name evidence="2" type="ORF">EV356DRAFT_553006</name>
</gene>
<dbReference type="Pfam" id="PF03184">
    <property type="entry name" value="DDE_1"/>
    <property type="match status" value="1"/>
</dbReference>